<protein>
    <submittedName>
        <fullName evidence="4">Nucleotidyltransferase</fullName>
    </submittedName>
</protein>
<evidence type="ECO:0000313" key="5">
    <source>
        <dbReference type="Proteomes" id="UP000192276"/>
    </source>
</evidence>
<keyword evidence="5" id="KW-1185">Reference proteome</keyword>
<dbReference type="InterPro" id="IPR050065">
    <property type="entry name" value="GlmU-like"/>
</dbReference>
<keyword evidence="1 4" id="KW-0808">Transferase</keyword>
<evidence type="ECO:0000313" key="4">
    <source>
        <dbReference type="EMBL" id="OQP67897.1"/>
    </source>
</evidence>
<dbReference type="AlphaFoldDB" id="A0A1V9GBG2"/>
<dbReference type="InterPro" id="IPR029044">
    <property type="entry name" value="Nucleotide-diphossugar_trans"/>
</dbReference>
<dbReference type="Pfam" id="PF00483">
    <property type="entry name" value="NTP_transferase"/>
    <property type="match status" value="1"/>
</dbReference>
<evidence type="ECO:0000256" key="2">
    <source>
        <dbReference type="ARBA" id="ARBA00022695"/>
    </source>
</evidence>
<accession>A0A1V9GBG2</accession>
<dbReference type="Proteomes" id="UP000192276">
    <property type="component" value="Unassembled WGS sequence"/>
</dbReference>
<dbReference type="PANTHER" id="PTHR43584">
    <property type="entry name" value="NUCLEOTIDYL TRANSFERASE"/>
    <property type="match status" value="1"/>
</dbReference>
<gene>
    <name evidence="4" type="ORF">A4R26_10370</name>
</gene>
<keyword evidence="2" id="KW-0548">Nucleotidyltransferase</keyword>
<organism evidence="4 5">
    <name type="scientific">Niastella populi</name>
    <dbReference type="NCBI Taxonomy" id="550983"/>
    <lineage>
        <taxon>Bacteria</taxon>
        <taxon>Pseudomonadati</taxon>
        <taxon>Bacteroidota</taxon>
        <taxon>Chitinophagia</taxon>
        <taxon>Chitinophagales</taxon>
        <taxon>Chitinophagaceae</taxon>
        <taxon>Niastella</taxon>
    </lineage>
</organism>
<dbReference type="Gene3D" id="3.90.550.10">
    <property type="entry name" value="Spore Coat Polysaccharide Biosynthesis Protein SpsA, Chain A"/>
    <property type="match status" value="1"/>
</dbReference>
<name>A0A1V9GBG2_9BACT</name>
<dbReference type="STRING" id="550983.A4R26_10370"/>
<dbReference type="CDD" id="cd06422">
    <property type="entry name" value="NTP_transferase_like_1"/>
    <property type="match status" value="1"/>
</dbReference>
<dbReference type="SUPFAM" id="SSF53448">
    <property type="entry name" value="Nucleotide-diphospho-sugar transferases"/>
    <property type="match status" value="1"/>
</dbReference>
<evidence type="ECO:0000256" key="1">
    <source>
        <dbReference type="ARBA" id="ARBA00022679"/>
    </source>
</evidence>
<proteinExistence type="predicted"/>
<sequence length="246" mass="27218">MNNPPNASLQGMIFAAGLGTRFKPWTDKHPKALAVVNGKSLLQHNIEYLQQYGITNVVVNVHHFAGQIVDVLQKNKGWGSTITISDETEEVLETGGGIKKAEPLFTADTIVIINVDILTDLDLGRLIGYHQQHQPVSTLAVTNRTTSRYFLFNEQDTLCGWRNTKTGEEKIARQAATYHSKAFSGIHVISKELLSLIQRQGKFSIVDAYLELAPTHIIKGFDHSGSRFIDVGKPDSVAQAEQLFAH</sequence>
<dbReference type="OrthoDB" id="9813880at2"/>
<dbReference type="PANTHER" id="PTHR43584:SF8">
    <property type="entry name" value="N-ACETYLMURAMATE ALPHA-1-PHOSPHATE URIDYLYLTRANSFERASE"/>
    <property type="match status" value="1"/>
</dbReference>
<comment type="caution">
    <text evidence="4">The sequence shown here is derived from an EMBL/GenBank/DDBJ whole genome shotgun (WGS) entry which is preliminary data.</text>
</comment>
<evidence type="ECO:0000259" key="3">
    <source>
        <dbReference type="Pfam" id="PF00483"/>
    </source>
</evidence>
<dbReference type="GO" id="GO:0016779">
    <property type="term" value="F:nucleotidyltransferase activity"/>
    <property type="evidence" value="ECO:0007669"/>
    <property type="project" value="UniProtKB-KW"/>
</dbReference>
<dbReference type="EMBL" id="LWBP01000002">
    <property type="protein sequence ID" value="OQP67897.1"/>
    <property type="molecule type" value="Genomic_DNA"/>
</dbReference>
<reference evidence="5" key="1">
    <citation type="submission" date="2016-04" db="EMBL/GenBank/DDBJ databases">
        <authorList>
            <person name="Chen L."/>
            <person name="Zhuang W."/>
            <person name="Wang G."/>
        </authorList>
    </citation>
    <scope>NUCLEOTIDE SEQUENCE [LARGE SCALE GENOMIC DNA]</scope>
    <source>
        <strain evidence="5">208</strain>
    </source>
</reference>
<dbReference type="InterPro" id="IPR005835">
    <property type="entry name" value="NTP_transferase_dom"/>
</dbReference>
<feature type="domain" description="Nucleotidyl transferase" evidence="3">
    <location>
        <begin position="11"/>
        <end position="240"/>
    </location>
</feature>
<dbReference type="RefSeq" id="WP_081159698.1">
    <property type="nucleotide sequence ID" value="NZ_LWBP01000002.1"/>
</dbReference>